<dbReference type="InterPro" id="IPR010985">
    <property type="entry name" value="Ribbon_hlx_hlx"/>
</dbReference>
<dbReference type="RefSeq" id="WP_191684462.1">
    <property type="nucleotide sequence ID" value="NZ_JACSQW010000011.1"/>
</dbReference>
<proteinExistence type="predicted"/>
<dbReference type="InterPro" id="IPR013321">
    <property type="entry name" value="Arc_rbn_hlx_hlx"/>
</dbReference>
<comment type="caution">
    <text evidence="1">The sequence shown here is derived from an EMBL/GenBank/DDBJ whole genome shotgun (WGS) entry which is preliminary data.</text>
</comment>
<evidence type="ECO:0000313" key="1">
    <source>
        <dbReference type="EMBL" id="MBD7895122.1"/>
    </source>
</evidence>
<dbReference type="Gene3D" id="1.10.1220.10">
    <property type="entry name" value="Met repressor-like"/>
    <property type="match status" value="1"/>
</dbReference>
<accession>A0ABR8PCW8</accession>
<dbReference type="Proteomes" id="UP000616837">
    <property type="component" value="Unassembled WGS sequence"/>
</dbReference>
<protein>
    <submittedName>
        <fullName evidence="1">Type II toxin-antitoxin system HicB family antitoxin</fullName>
    </submittedName>
</protein>
<dbReference type="InterPro" id="IPR008651">
    <property type="entry name" value="Uncharacterised_HicB"/>
</dbReference>
<dbReference type="SUPFAM" id="SSF47598">
    <property type="entry name" value="Ribbon-helix-helix"/>
    <property type="match status" value="1"/>
</dbReference>
<evidence type="ECO:0000313" key="2">
    <source>
        <dbReference type="Proteomes" id="UP000616837"/>
    </source>
</evidence>
<sequence length="116" mass="13329">MTNKLLKYKGYQGTVEYSLEDKVLYGKVIGIRSLISYEGKTIDELETDFRESLDDYLEMCEKHGKRPEVSYSGTFNVRIPSKLHEKVAIYSAANHQSLNASVEEALKDFIDKKDEQ</sequence>
<dbReference type="EMBL" id="JACSQW010000011">
    <property type="protein sequence ID" value="MBD7895122.1"/>
    <property type="molecule type" value="Genomic_DNA"/>
</dbReference>
<dbReference type="Pfam" id="PF05534">
    <property type="entry name" value="HicB"/>
    <property type="match status" value="1"/>
</dbReference>
<dbReference type="SUPFAM" id="SSF143100">
    <property type="entry name" value="TTHA1013/TTHA0281-like"/>
    <property type="match status" value="1"/>
</dbReference>
<keyword evidence="2" id="KW-1185">Reference proteome</keyword>
<dbReference type="InterPro" id="IPR035069">
    <property type="entry name" value="TTHA1013/TTHA0281-like"/>
</dbReference>
<organism evidence="1 2">
    <name type="scientific">Limosilactobacillus avistercoris</name>
    <dbReference type="NCBI Taxonomy" id="2762243"/>
    <lineage>
        <taxon>Bacteria</taxon>
        <taxon>Bacillati</taxon>
        <taxon>Bacillota</taxon>
        <taxon>Bacilli</taxon>
        <taxon>Lactobacillales</taxon>
        <taxon>Lactobacillaceae</taxon>
        <taxon>Limosilactobacillus</taxon>
    </lineage>
</organism>
<gene>
    <name evidence="1" type="ORF">H9564_05285</name>
</gene>
<reference evidence="1 2" key="1">
    <citation type="submission" date="2020-08" db="EMBL/GenBank/DDBJ databases">
        <title>A Genomic Blueprint of the Chicken Gut Microbiome.</title>
        <authorList>
            <person name="Gilroy R."/>
            <person name="Ravi A."/>
            <person name="Getino M."/>
            <person name="Pursley I."/>
            <person name="Horton D.L."/>
            <person name="Alikhan N.-F."/>
            <person name="Baker D."/>
            <person name="Gharbi K."/>
            <person name="Hall N."/>
            <person name="Watson M."/>
            <person name="Adriaenssens E.M."/>
            <person name="Foster-Nyarko E."/>
            <person name="Jarju S."/>
            <person name="Secka A."/>
            <person name="Antonio M."/>
            <person name="Oren A."/>
            <person name="Chaudhuri R."/>
            <person name="La Ragione R.M."/>
            <person name="Hildebrand F."/>
            <person name="Pallen M.J."/>
        </authorList>
    </citation>
    <scope>NUCLEOTIDE SEQUENCE [LARGE SCALE GENOMIC DNA]</scope>
    <source>
        <strain evidence="1 2">Sa3CUN2</strain>
    </source>
</reference>
<name>A0ABR8PCW8_9LACO</name>